<dbReference type="InterPro" id="IPR007325">
    <property type="entry name" value="KFase/CYL"/>
</dbReference>
<dbReference type="PANTHER" id="PTHR31118">
    <property type="entry name" value="CYCLASE-LIKE PROTEIN 2"/>
    <property type="match status" value="1"/>
</dbReference>
<dbReference type="InterPro" id="IPR037175">
    <property type="entry name" value="KFase_sf"/>
</dbReference>
<sequence>MQTIDLSHTIRTGMPVYPGDEAPFVRRTHFIKKHGFAETALTLSTHIGTHVDAAAHLFVEAPALDGLGPDNFTGWGAVLDLTALTTPFIDQPDLAALADIDSLDFALLRTGWDQYWDTDRYYRDFPTLTPTAARFLAGLGLKGVGLDTPSPDPVDSHDLPAHRILFDHGLAIVENLTHLGDLPSESFIFCCLPLKIADGEASPCRAVGIAL</sequence>
<dbReference type="GO" id="GO:0016787">
    <property type="term" value="F:hydrolase activity"/>
    <property type="evidence" value="ECO:0007669"/>
    <property type="project" value="UniProtKB-KW"/>
</dbReference>
<dbReference type="RefSeq" id="WP_371386641.1">
    <property type="nucleotide sequence ID" value="NZ_JBGLYH010000025.1"/>
</dbReference>
<comment type="caution">
    <text evidence="1">The sequence shown here is derived from an EMBL/GenBank/DDBJ whole genome shotgun (WGS) entry which is preliminary data.</text>
</comment>
<dbReference type="EMBL" id="JBGLYH010000025">
    <property type="protein sequence ID" value="MEZ7197122.1"/>
    <property type="molecule type" value="Genomic_DNA"/>
</dbReference>
<keyword evidence="2" id="KW-1185">Reference proteome</keyword>
<dbReference type="Gene3D" id="3.50.30.50">
    <property type="entry name" value="Putative cyclase"/>
    <property type="match status" value="1"/>
</dbReference>
<name>A0ABV4K2E1_9BACT</name>
<evidence type="ECO:0000313" key="2">
    <source>
        <dbReference type="Proteomes" id="UP001568698"/>
    </source>
</evidence>
<dbReference type="EC" id="3.5.-.-" evidence="1"/>
<dbReference type="Pfam" id="PF04199">
    <property type="entry name" value="Cyclase"/>
    <property type="match status" value="1"/>
</dbReference>
<dbReference type="Proteomes" id="UP001568698">
    <property type="component" value="Unassembled WGS sequence"/>
</dbReference>
<keyword evidence="1" id="KW-0378">Hydrolase</keyword>
<proteinExistence type="predicted"/>
<accession>A0ABV4K2E1</accession>
<evidence type="ECO:0000313" key="1">
    <source>
        <dbReference type="EMBL" id="MEZ7197122.1"/>
    </source>
</evidence>
<protein>
    <submittedName>
        <fullName evidence="1">Cyclase family protein</fullName>
        <ecNumber evidence="1">3.5.-.-</ecNumber>
    </submittedName>
</protein>
<gene>
    <name evidence="1" type="ORF">AB6M95_10215</name>
</gene>
<dbReference type="SUPFAM" id="SSF102198">
    <property type="entry name" value="Putative cyclase"/>
    <property type="match status" value="1"/>
</dbReference>
<organism evidence="1 2">
    <name type="scientific">Pseudodesulfovibrio karagichevae</name>
    <dbReference type="NCBI Taxonomy" id="3239305"/>
    <lineage>
        <taxon>Bacteria</taxon>
        <taxon>Pseudomonadati</taxon>
        <taxon>Thermodesulfobacteriota</taxon>
        <taxon>Desulfovibrionia</taxon>
        <taxon>Desulfovibrionales</taxon>
        <taxon>Desulfovibrionaceae</taxon>
    </lineage>
</organism>
<dbReference type="PANTHER" id="PTHR31118:SF12">
    <property type="entry name" value="CYCLASE-LIKE PROTEIN 2"/>
    <property type="match status" value="1"/>
</dbReference>
<reference evidence="1 2" key="1">
    <citation type="submission" date="2024-08" db="EMBL/GenBank/DDBJ databases">
        <title>Sulfate-reducing bacteria isolated from formation water of the oil field in Kazakhstan and description of Pseudodesulfovibrio sp.</title>
        <authorList>
            <person name="Bidzhieva S.K."/>
            <person name="Tourova T.P."/>
            <person name="Grouzdev D.S."/>
            <person name="Beletsky A.V."/>
            <person name="Sokolova D.S."/>
            <person name="Samigullina S.R."/>
            <person name="Poltaraus A.B."/>
            <person name="Avtukh A.N."/>
            <person name="Tereshina V.M."/>
            <person name="Zhaparov N.S."/>
            <person name="Mardanov A.V."/>
            <person name="Nazina T.N."/>
        </authorList>
    </citation>
    <scope>NUCLEOTIDE SEQUENCE [LARGE SCALE GENOMIC DNA]</scope>
    <source>
        <strain evidence="1 2">9FUS</strain>
    </source>
</reference>